<feature type="signal peptide" evidence="1">
    <location>
        <begin position="1"/>
        <end position="23"/>
    </location>
</feature>
<keyword evidence="1" id="KW-0732">Signal</keyword>
<keyword evidence="3" id="KW-1185">Reference proteome</keyword>
<evidence type="ECO:0000313" key="2">
    <source>
        <dbReference type="EMBL" id="MPD04979.1"/>
    </source>
</evidence>
<sequence>MLQRTCLVLAVVVMVVVVRQAAAEPHYKVYDKDDDCSTTILYTTTKGEVSVSIPWLHSQTLTQYWDHRLLPLGSS</sequence>
<dbReference type="AlphaFoldDB" id="A0A5B7KIK4"/>
<proteinExistence type="predicted"/>
<dbReference type="Proteomes" id="UP000324222">
    <property type="component" value="Unassembled WGS sequence"/>
</dbReference>
<protein>
    <submittedName>
        <fullName evidence="2">Uncharacterized protein</fullName>
    </submittedName>
</protein>
<evidence type="ECO:0000313" key="3">
    <source>
        <dbReference type="Proteomes" id="UP000324222"/>
    </source>
</evidence>
<gene>
    <name evidence="2" type="ORF">E2C01_100695</name>
</gene>
<name>A0A5B7KIK4_PORTR</name>
<dbReference type="EMBL" id="VSRR010143788">
    <property type="protein sequence ID" value="MPD04979.1"/>
    <property type="molecule type" value="Genomic_DNA"/>
</dbReference>
<comment type="caution">
    <text evidence="2">The sequence shown here is derived from an EMBL/GenBank/DDBJ whole genome shotgun (WGS) entry which is preliminary data.</text>
</comment>
<accession>A0A5B7KIK4</accession>
<evidence type="ECO:0000256" key="1">
    <source>
        <dbReference type="SAM" id="SignalP"/>
    </source>
</evidence>
<reference evidence="2 3" key="1">
    <citation type="submission" date="2019-05" db="EMBL/GenBank/DDBJ databases">
        <title>Another draft genome of Portunus trituberculatus and its Hox gene families provides insights of decapod evolution.</title>
        <authorList>
            <person name="Jeong J.-H."/>
            <person name="Song I."/>
            <person name="Kim S."/>
            <person name="Choi T."/>
            <person name="Kim D."/>
            <person name="Ryu S."/>
            <person name="Kim W."/>
        </authorList>
    </citation>
    <scope>NUCLEOTIDE SEQUENCE [LARGE SCALE GENOMIC DNA]</scope>
    <source>
        <tissue evidence="2">Muscle</tissue>
    </source>
</reference>
<feature type="chain" id="PRO_5023062712" evidence="1">
    <location>
        <begin position="24"/>
        <end position="75"/>
    </location>
</feature>
<organism evidence="2 3">
    <name type="scientific">Portunus trituberculatus</name>
    <name type="common">Swimming crab</name>
    <name type="synonym">Neptunus trituberculatus</name>
    <dbReference type="NCBI Taxonomy" id="210409"/>
    <lineage>
        <taxon>Eukaryota</taxon>
        <taxon>Metazoa</taxon>
        <taxon>Ecdysozoa</taxon>
        <taxon>Arthropoda</taxon>
        <taxon>Crustacea</taxon>
        <taxon>Multicrustacea</taxon>
        <taxon>Malacostraca</taxon>
        <taxon>Eumalacostraca</taxon>
        <taxon>Eucarida</taxon>
        <taxon>Decapoda</taxon>
        <taxon>Pleocyemata</taxon>
        <taxon>Brachyura</taxon>
        <taxon>Eubrachyura</taxon>
        <taxon>Portunoidea</taxon>
        <taxon>Portunidae</taxon>
        <taxon>Portuninae</taxon>
        <taxon>Portunus</taxon>
    </lineage>
</organism>